<evidence type="ECO:0000313" key="3">
    <source>
        <dbReference type="EMBL" id="MFD2833381.1"/>
    </source>
</evidence>
<evidence type="ECO:0000256" key="1">
    <source>
        <dbReference type="ARBA" id="ARBA00007689"/>
    </source>
</evidence>
<proteinExistence type="inferred from homology"/>
<dbReference type="PANTHER" id="PTHR33606:SF3">
    <property type="entry name" value="PROTEIN YCII"/>
    <property type="match status" value="1"/>
</dbReference>
<comment type="caution">
    <text evidence="3">The sequence shown here is derived from an EMBL/GenBank/DDBJ whole genome shotgun (WGS) entry which is preliminary data.</text>
</comment>
<dbReference type="NCBIfam" id="NF009508">
    <property type="entry name" value="PRK12866.1"/>
    <property type="match status" value="1"/>
</dbReference>
<accession>A0ABW5X6Y7</accession>
<dbReference type="Proteomes" id="UP001597438">
    <property type="component" value="Unassembled WGS sequence"/>
</dbReference>
<dbReference type="SUPFAM" id="SSF54909">
    <property type="entry name" value="Dimeric alpha+beta barrel"/>
    <property type="match status" value="1"/>
</dbReference>
<name>A0ABW5X6Y7_9FLAO</name>
<protein>
    <submittedName>
        <fullName evidence="3">YciI-like protein</fullName>
    </submittedName>
</protein>
<reference evidence="4" key="1">
    <citation type="journal article" date="2019" name="Int. J. Syst. Evol. Microbiol.">
        <title>The Global Catalogue of Microorganisms (GCM) 10K type strain sequencing project: providing services to taxonomists for standard genome sequencing and annotation.</title>
        <authorList>
            <consortium name="The Broad Institute Genomics Platform"/>
            <consortium name="The Broad Institute Genome Sequencing Center for Infectious Disease"/>
            <person name="Wu L."/>
            <person name="Ma J."/>
        </authorList>
    </citation>
    <scope>NUCLEOTIDE SEQUENCE [LARGE SCALE GENOMIC DNA]</scope>
    <source>
        <strain evidence="4">KCTC 52925</strain>
    </source>
</reference>
<sequence>MLPYYILFYETVNDYLEKRGQYREEHLKLANTARKNGNLIMAGAFANPADGAALIFKAENAEIPKEFAKNDPYVKNGLVKNWELRDWTVVIGNENPEAEPSGNFIN</sequence>
<dbReference type="InterPro" id="IPR051807">
    <property type="entry name" value="Sec-metab_biosynth-assoc"/>
</dbReference>
<organism evidence="3 4">
    <name type="scientific">Christiangramia antarctica</name>
    <dbReference type="NCBI Taxonomy" id="2058158"/>
    <lineage>
        <taxon>Bacteria</taxon>
        <taxon>Pseudomonadati</taxon>
        <taxon>Bacteroidota</taxon>
        <taxon>Flavobacteriia</taxon>
        <taxon>Flavobacteriales</taxon>
        <taxon>Flavobacteriaceae</taxon>
        <taxon>Christiangramia</taxon>
    </lineage>
</organism>
<dbReference type="InterPro" id="IPR011008">
    <property type="entry name" value="Dimeric_a/b-barrel"/>
</dbReference>
<dbReference type="RefSeq" id="WP_251742623.1">
    <property type="nucleotide sequence ID" value="NZ_JBHUOJ010000019.1"/>
</dbReference>
<dbReference type="PANTHER" id="PTHR33606">
    <property type="entry name" value="PROTEIN YCII"/>
    <property type="match status" value="1"/>
</dbReference>
<dbReference type="EMBL" id="JBHUOJ010000019">
    <property type="protein sequence ID" value="MFD2833381.1"/>
    <property type="molecule type" value="Genomic_DNA"/>
</dbReference>
<gene>
    <name evidence="3" type="ORF">ACFSYS_08775</name>
</gene>
<comment type="similarity">
    <text evidence="1">Belongs to the YciI family.</text>
</comment>
<dbReference type="InterPro" id="IPR005545">
    <property type="entry name" value="YCII"/>
</dbReference>
<feature type="domain" description="YCII-related" evidence="2">
    <location>
        <begin position="5"/>
        <end position="88"/>
    </location>
</feature>
<evidence type="ECO:0000313" key="4">
    <source>
        <dbReference type="Proteomes" id="UP001597438"/>
    </source>
</evidence>
<keyword evidence="4" id="KW-1185">Reference proteome</keyword>
<evidence type="ECO:0000259" key="2">
    <source>
        <dbReference type="Pfam" id="PF03795"/>
    </source>
</evidence>
<dbReference type="Pfam" id="PF03795">
    <property type="entry name" value="YCII"/>
    <property type="match status" value="1"/>
</dbReference>
<dbReference type="Gene3D" id="3.30.70.1060">
    <property type="entry name" value="Dimeric alpha+beta barrel"/>
    <property type="match status" value="1"/>
</dbReference>